<keyword evidence="3" id="KW-0813">Transport</keyword>
<evidence type="ECO:0000256" key="19">
    <source>
        <dbReference type="ARBA" id="ARBA00044919"/>
    </source>
</evidence>
<comment type="function">
    <text evidence="23">Lysosomal dipeptide uniporter that selectively exports lysine, arginine or histidine-containing dipeptides with a net positive charge from the lysosome lumen into the cytosol. Could play a role in a specific type of protein O-glycosylation indirectly regulating macrophages migration and tissue invasion. Also essential for liver homeostasis.</text>
</comment>
<comment type="catalytic activity">
    <reaction evidence="20">
        <text>L-lysyl-glycine(out) = L-lysyl-glycine(in)</text>
        <dbReference type="Rhea" id="RHEA:79407"/>
        <dbReference type="ChEBI" id="CHEBI:191202"/>
    </reaction>
</comment>
<dbReference type="PANTHER" id="PTHR23512:SF3">
    <property type="entry name" value="MAJOR FACILITATOR SUPERFAMILY DOMAIN-CONTAINING PROTEIN 1"/>
    <property type="match status" value="1"/>
</dbReference>
<evidence type="ECO:0000256" key="22">
    <source>
        <dbReference type="ARBA" id="ARBA00045018"/>
    </source>
</evidence>
<evidence type="ECO:0000256" key="12">
    <source>
        <dbReference type="ARBA" id="ARBA00044891"/>
    </source>
</evidence>
<comment type="catalytic activity">
    <reaction evidence="12">
        <text>L-lysyl-L-alpha-amino acid(out) = L-lysyl-L-alpha-amino acid(in)</text>
        <dbReference type="Rhea" id="RHEA:79387"/>
        <dbReference type="ChEBI" id="CHEBI:229965"/>
    </reaction>
</comment>
<evidence type="ECO:0000256" key="24">
    <source>
        <dbReference type="ARBA" id="ARBA00046376"/>
    </source>
</evidence>
<keyword evidence="5 26" id="KW-1133">Transmembrane helix</keyword>
<dbReference type="AlphaFoldDB" id="A0ABD1EAN7"/>
<evidence type="ECO:0000256" key="8">
    <source>
        <dbReference type="ARBA" id="ARBA00044876"/>
    </source>
</evidence>
<dbReference type="CDD" id="cd17340">
    <property type="entry name" value="MFS_MFSD1"/>
    <property type="match status" value="1"/>
</dbReference>
<feature type="transmembrane region" description="Helical" evidence="26">
    <location>
        <begin position="295"/>
        <end position="312"/>
    </location>
</feature>
<evidence type="ECO:0000256" key="4">
    <source>
        <dbReference type="ARBA" id="ARBA00022692"/>
    </source>
</evidence>
<dbReference type="EMBL" id="JBDJPC010000009">
    <property type="protein sequence ID" value="KAL1491655.1"/>
    <property type="molecule type" value="Genomic_DNA"/>
</dbReference>
<evidence type="ECO:0000256" key="16">
    <source>
        <dbReference type="ARBA" id="ARBA00044900"/>
    </source>
</evidence>
<evidence type="ECO:0000256" key="2">
    <source>
        <dbReference type="ARBA" id="ARBA00008335"/>
    </source>
</evidence>
<dbReference type="InterPro" id="IPR036259">
    <property type="entry name" value="MFS_trans_sf"/>
</dbReference>
<evidence type="ECO:0000256" key="14">
    <source>
        <dbReference type="ARBA" id="ARBA00044898"/>
    </source>
</evidence>
<dbReference type="Pfam" id="PF07690">
    <property type="entry name" value="MFS_1"/>
    <property type="match status" value="1"/>
</dbReference>
<comment type="catalytic activity">
    <reaction evidence="14">
        <text>L-aspartyl-L-lysine(out) = L-aspartyl-L-lysine(in)</text>
        <dbReference type="Rhea" id="RHEA:79411"/>
        <dbReference type="ChEBI" id="CHEBI:229953"/>
    </reaction>
</comment>
<dbReference type="PROSITE" id="PS50850">
    <property type="entry name" value="MFS"/>
    <property type="match status" value="1"/>
</dbReference>
<dbReference type="SUPFAM" id="SSF103473">
    <property type="entry name" value="MFS general substrate transporter"/>
    <property type="match status" value="1"/>
</dbReference>
<keyword evidence="6 26" id="KW-0472">Membrane</keyword>
<accession>A0ABD1EAN7</accession>
<keyword evidence="7" id="KW-0458">Lysosome</keyword>
<evidence type="ECO:0000256" key="25">
    <source>
        <dbReference type="SAM" id="MobiDB-lite"/>
    </source>
</evidence>
<dbReference type="InterPro" id="IPR052187">
    <property type="entry name" value="MFSD1"/>
</dbReference>
<feature type="transmembrane region" description="Helical" evidence="26">
    <location>
        <begin position="201"/>
        <end position="223"/>
    </location>
</feature>
<evidence type="ECO:0000256" key="18">
    <source>
        <dbReference type="ARBA" id="ARBA00044912"/>
    </source>
</evidence>
<feature type="transmembrane region" description="Helical" evidence="26">
    <location>
        <begin position="33"/>
        <end position="50"/>
    </location>
</feature>
<feature type="region of interest" description="Disordered" evidence="25">
    <location>
        <begin position="462"/>
        <end position="486"/>
    </location>
</feature>
<evidence type="ECO:0000256" key="3">
    <source>
        <dbReference type="ARBA" id="ARBA00022448"/>
    </source>
</evidence>
<evidence type="ECO:0000256" key="9">
    <source>
        <dbReference type="ARBA" id="ARBA00044878"/>
    </source>
</evidence>
<comment type="subcellular location">
    <subcellularLocation>
        <location evidence="1">Lysosome membrane</location>
        <topology evidence="1">Multi-pass membrane protein</topology>
    </subcellularLocation>
</comment>
<dbReference type="InterPro" id="IPR020846">
    <property type="entry name" value="MFS_dom"/>
</dbReference>
<proteinExistence type="inferred from homology"/>
<comment type="catalytic activity">
    <reaction evidence="11">
        <text>L-alpha-aminoacyl-L-histidine(out) = L-alpha-aminoacyl-L-histidine(in)</text>
        <dbReference type="Rhea" id="RHEA:79375"/>
        <dbReference type="ChEBI" id="CHEBI:229967"/>
    </reaction>
</comment>
<comment type="catalytic activity">
    <reaction evidence="13">
        <text>L-alpha-aminoacyl-L-lysine(out) = L-alpha-aminoacyl-L-lysine(in)</text>
        <dbReference type="Rhea" id="RHEA:79383"/>
        <dbReference type="ChEBI" id="CHEBI:229966"/>
    </reaction>
</comment>
<evidence type="ECO:0000256" key="5">
    <source>
        <dbReference type="ARBA" id="ARBA00022989"/>
    </source>
</evidence>
<sequence length="515" mass="58159">METDQNITIRDEETCCDRVYFNICHPTGKGHRFIALVFMCFLGFGAYFCYDNPSALHDHFIQDLNLTETQYTALYSIYSWPNVIMCFIGGFLIDRLFGIRLGSNIFMSLTLIGQLVFTFAVYLNAYWLMMVGRFVFGIGSESLAVAQNNYAVLWFKGKELNMVFGLQMSFSRIGSTVNFWVMEPIYKWVSNEADGSAILGFSLLIATATCVFSMFSSTMLGLMDKRAERITGRSENQSTEVVKLTDIKNFKPTFWLLCCICVTYYNAIFPFIGVAQGFFIKRFHLSDQEANNASSLIYLVSGIASPLTGILIDKCGLNILWILISTSFTIIAHLLLGFTSFNPYIGVVILGLSYSVLASGLWPMVSLVVPEYQLGTAYGMCQSVQNLGIAVSTLITGQIVDRFGYRVLSEFFFGNLFLAFILTAIVLILDQQTKGILNLTPEARKRRQEDLLNEIAERQRLMSTEEEPSTTYPPTADDSQNPSSDDSRIRNRYLNVVGANFIILYNRLSIWKFYI</sequence>
<comment type="catalytic activity">
    <reaction evidence="17">
        <text>L-arginyl-glycine(out) = L-arginyl-glycine(in)</text>
        <dbReference type="Rhea" id="RHEA:79391"/>
        <dbReference type="ChEBI" id="CHEBI:229955"/>
    </reaction>
</comment>
<feature type="transmembrane region" description="Helical" evidence="26">
    <location>
        <begin position="319"/>
        <end position="338"/>
    </location>
</feature>
<evidence type="ECO:0000256" key="26">
    <source>
        <dbReference type="SAM" id="Phobius"/>
    </source>
</evidence>
<comment type="subunit">
    <text evidence="24">Homodimer. Interacts with lysosomal protein GLMP (via lumenal domain); the interaction starts while both proteins are still in the endoplasmic reticulum and is required for stabilization of MFSD1 in lysosomes but has no direct effect on its targeting to lysosomes or transporter activity.</text>
</comment>
<comment type="catalytic activity">
    <reaction evidence="15">
        <text>L-arginyl-L-alpha-amino acid(out) = L-arginyl-L-alpha-amino acid(in)</text>
        <dbReference type="Rhea" id="RHEA:79371"/>
        <dbReference type="ChEBI" id="CHEBI:84315"/>
    </reaction>
</comment>
<feature type="transmembrane region" description="Helical" evidence="26">
    <location>
        <begin position="70"/>
        <end position="93"/>
    </location>
</feature>
<protein>
    <recommendedName>
        <fullName evidence="21">Lysosomal dipeptide transporter MFSD1</fullName>
    </recommendedName>
    <alternativeName>
        <fullName evidence="22">Major facilitator superfamily domain-containing protein 1</fullName>
    </alternativeName>
</protein>
<evidence type="ECO:0000313" key="29">
    <source>
        <dbReference type="Proteomes" id="UP001566132"/>
    </source>
</evidence>
<dbReference type="GO" id="GO:0005765">
    <property type="term" value="C:lysosomal membrane"/>
    <property type="evidence" value="ECO:0007669"/>
    <property type="project" value="UniProtKB-SubCell"/>
</dbReference>
<evidence type="ECO:0000256" key="13">
    <source>
        <dbReference type="ARBA" id="ARBA00044893"/>
    </source>
</evidence>
<keyword evidence="4 26" id="KW-0812">Transmembrane</keyword>
<comment type="similarity">
    <text evidence="2">Belongs to the major facilitator superfamily.</text>
</comment>
<dbReference type="Gene3D" id="1.20.1250.20">
    <property type="entry name" value="MFS general substrate transporter like domains"/>
    <property type="match status" value="2"/>
</dbReference>
<feature type="transmembrane region" description="Helical" evidence="26">
    <location>
        <begin position="411"/>
        <end position="429"/>
    </location>
</feature>
<comment type="catalytic activity">
    <reaction evidence="18">
        <text>L-histidyl-L-alpha-amino acid(out) = L-histidyl-L-alpha-amino acid(in)</text>
        <dbReference type="Rhea" id="RHEA:79379"/>
        <dbReference type="ChEBI" id="CHEBI:229964"/>
    </reaction>
</comment>
<feature type="transmembrane region" description="Helical" evidence="26">
    <location>
        <begin position="377"/>
        <end position="399"/>
    </location>
</feature>
<comment type="catalytic activity">
    <reaction evidence="19">
        <text>L-alanyl-L-lysine(out) = L-alanyl-L-lysine(in)</text>
        <dbReference type="Rhea" id="RHEA:79415"/>
        <dbReference type="ChEBI" id="CHEBI:192470"/>
    </reaction>
</comment>
<evidence type="ECO:0000256" key="20">
    <source>
        <dbReference type="ARBA" id="ARBA00044924"/>
    </source>
</evidence>
<comment type="caution">
    <text evidence="28">The sequence shown here is derived from an EMBL/GenBank/DDBJ whole genome shotgun (WGS) entry which is preliminary data.</text>
</comment>
<reference evidence="28 29" key="1">
    <citation type="submission" date="2024-05" db="EMBL/GenBank/DDBJ databases">
        <title>Genetic variation in Jamaican populations of the coffee berry borer (Hypothenemus hampei).</title>
        <authorList>
            <person name="Errbii M."/>
            <person name="Myrie A."/>
        </authorList>
    </citation>
    <scope>NUCLEOTIDE SEQUENCE [LARGE SCALE GENOMIC DNA]</scope>
    <source>
        <strain evidence="28">JA-Hopewell-2020-01-JO</strain>
        <tissue evidence="28">Whole body</tissue>
    </source>
</reference>
<gene>
    <name evidence="28" type="ORF">ABEB36_012219</name>
</gene>
<comment type="catalytic activity">
    <reaction evidence="8">
        <text>L-lysyl-L-alanine(out) = L-lysyl-L-alanine(in)</text>
        <dbReference type="Rhea" id="RHEA:79399"/>
        <dbReference type="ChEBI" id="CHEBI:229954"/>
    </reaction>
</comment>
<comment type="catalytic activity">
    <reaction evidence="10">
        <text>L-alpha-aminoacyl-L-arginine(out) = L-alpha-aminoacyl-L-arginine(in)</text>
        <dbReference type="Rhea" id="RHEA:79367"/>
        <dbReference type="ChEBI" id="CHEBI:229968"/>
    </reaction>
</comment>
<evidence type="ECO:0000259" key="27">
    <source>
        <dbReference type="PROSITE" id="PS50850"/>
    </source>
</evidence>
<comment type="catalytic activity">
    <reaction evidence="9">
        <text>L-histidyl-glycine(out) = L-histidyl-glycine(in)</text>
        <dbReference type="Rhea" id="RHEA:79395"/>
        <dbReference type="ChEBI" id="CHEBI:229957"/>
    </reaction>
</comment>
<evidence type="ECO:0000256" key="1">
    <source>
        <dbReference type="ARBA" id="ARBA00004155"/>
    </source>
</evidence>
<evidence type="ECO:0000256" key="15">
    <source>
        <dbReference type="ARBA" id="ARBA00044899"/>
    </source>
</evidence>
<evidence type="ECO:0000256" key="6">
    <source>
        <dbReference type="ARBA" id="ARBA00023136"/>
    </source>
</evidence>
<evidence type="ECO:0000256" key="7">
    <source>
        <dbReference type="ARBA" id="ARBA00023228"/>
    </source>
</evidence>
<evidence type="ECO:0000256" key="10">
    <source>
        <dbReference type="ARBA" id="ARBA00044881"/>
    </source>
</evidence>
<evidence type="ECO:0000256" key="17">
    <source>
        <dbReference type="ARBA" id="ARBA00044903"/>
    </source>
</evidence>
<feature type="domain" description="Major facilitator superfamily (MFS) profile" evidence="27">
    <location>
        <begin position="32"/>
        <end position="434"/>
    </location>
</feature>
<comment type="catalytic activity">
    <reaction evidence="16">
        <text>L-lysyl-L-lysine(out) = L-lysyl-L-lysine(in)</text>
        <dbReference type="Rhea" id="RHEA:79403"/>
        <dbReference type="ChEBI" id="CHEBI:229956"/>
    </reaction>
</comment>
<dbReference type="PANTHER" id="PTHR23512">
    <property type="entry name" value="MAJOR FACILITATOR SUPERFAMILY DOMAIN-CONTAINING PROTEIN 1"/>
    <property type="match status" value="1"/>
</dbReference>
<evidence type="ECO:0000313" key="28">
    <source>
        <dbReference type="EMBL" id="KAL1491655.1"/>
    </source>
</evidence>
<dbReference type="InterPro" id="IPR011701">
    <property type="entry name" value="MFS"/>
</dbReference>
<name>A0ABD1EAN7_HYPHA</name>
<evidence type="ECO:0000256" key="21">
    <source>
        <dbReference type="ARBA" id="ARBA00044985"/>
    </source>
</evidence>
<feature type="transmembrane region" description="Helical" evidence="26">
    <location>
        <begin position="105"/>
        <end position="128"/>
    </location>
</feature>
<keyword evidence="29" id="KW-1185">Reference proteome</keyword>
<evidence type="ECO:0000256" key="23">
    <source>
        <dbReference type="ARBA" id="ARBA00045709"/>
    </source>
</evidence>
<feature type="transmembrane region" description="Helical" evidence="26">
    <location>
        <begin position="253"/>
        <end position="275"/>
    </location>
</feature>
<organism evidence="28 29">
    <name type="scientific">Hypothenemus hampei</name>
    <name type="common">Coffee berry borer</name>
    <dbReference type="NCBI Taxonomy" id="57062"/>
    <lineage>
        <taxon>Eukaryota</taxon>
        <taxon>Metazoa</taxon>
        <taxon>Ecdysozoa</taxon>
        <taxon>Arthropoda</taxon>
        <taxon>Hexapoda</taxon>
        <taxon>Insecta</taxon>
        <taxon>Pterygota</taxon>
        <taxon>Neoptera</taxon>
        <taxon>Endopterygota</taxon>
        <taxon>Coleoptera</taxon>
        <taxon>Polyphaga</taxon>
        <taxon>Cucujiformia</taxon>
        <taxon>Curculionidae</taxon>
        <taxon>Scolytinae</taxon>
        <taxon>Hypothenemus</taxon>
    </lineage>
</organism>
<feature type="transmembrane region" description="Helical" evidence="26">
    <location>
        <begin position="344"/>
        <end position="365"/>
    </location>
</feature>
<evidence type="ECO:0000256" key="11">
    <source>
        <dbReference type="ARBA" id="ARBA00044884"/>
    </source>
</evidence>
<dbReference type="Proteomes" id="UP001566132">
    <property type="component" value="Unassembled WGS sequence"/>
</dbReference>